<dbReference type="RefSeq" id="WP_228344449.1">
    <property type="nucleotide sequence ID" value="NZ_CP046056.1"/>
</dbReference>
<dbReference type="PRINTS" id="PR00702">
    <property type="entry name" value="ACRIFLAVINRP"/>
</dbReference>
<dbReference type="Gene3D" id="3.30.70.1430">
    <property type="entry name" value="Multidrug efflux transporter AcrB pore domain"/>
    <property type="match status" value="2"/>
</dbReference>
<evidence type="ECO:0000256" key="1">
    <source>
        <dbReference type="SAM" id="Phobius"/>
    </source>
</evidence>
<dbReference type="GO" id="GO:0042910">
    <property type="term" value="F:xenobiotic transmembrane transporter activity"/>
    <property type="evidence" value="ECO:0007669"/>
    <property type="project" value="TreeGrafter"/>
</dbReference>
<feature type="transmembrane region" description="Helical" evidence="1">
    <location>
        <begin position="914"/>
        <end position="935"/>
    </location>
</feature>
<accession>A0A9X7YNR4</accession>
<dbReference type="SUPFAM" id="SSF82714">
    <property type="entry name" value="Multidrug efflux transporter AcrB TolC docking domain, DN and DC subdomains"/>
    <property type="match status" value="2"/>
</dbReference>
<feature type="transmembrane region" description="Helical" evidence="1">
    <location>
        <begin position="389"/>
        <end position="411"/>
    </location>
</feature>
<dbReference type="SUPFAM" id="SSF82693">
    <property type="entry name" value="Multidrug efflux transporter AcrB pore domain, PN1, PN2, PC1 and PC2 subdomains"/>
    <property type="match status" value="2"/>
</dbReference>
<feature type="transmembrane region" description="Helical" evidence="1">
    <location>
        <begin position="20"/>
        <end position="37"/>
    </location>
</feature>
<dbReference type="Proteomes" id="UP000596074">
    <property type="component" value="Chromosome"/>
</dbReference>
<feature type="transmembrane region" description="Helical" evidence="1">
    <location>
        <begin position="459"/>
        <end position="482"/>
    </location>
</feature>
<gene>
    <name evidence="2" type="ORF">GJQ55_07895</name>
</gene>
<feature type="transmembrane region" description="Helical" evidence="1">
    <location>
        <begin position="963"/>
        <end position="980"/>
    </location>
</feature>
<dbReference type="Gene3D" id="1.20.1640.10">
    <property type="entry name" value="Multidrug efflux transporter AcrB transmembrane domain"/>
    <property type="match status" value="2"/>
</dbReference>
<dbReference type="Gene3D" id="3.30.2090.10">
    <property type="entry name" value="Multidrug efflux transporter AcrB TolC docking domain, DN and DC subdomains"/>
    <property type="match status" value="2"/>
</dbReference>
<reference evidence="2 3" key="1">
    <citation type="submission" date="2019-11" db="EMBL/GenBank/DDBJ databases">
        <title>Venatorbacter sp. nov. a predator of Campylobacter and other Gram-negative bacteria.</title>
        <authorList>
            <person name="Saeedi A."/>
            <person name="Cummings N.J."/>
            <person name="Connerton I.F."/>
            <person name="Connerton P.L."/>
        </authorList>
    </citation>
    <scope>NUCLEOTIDE SEQUENCE [LARGE SCALE GENOMIC DNA]</scope>
    <source>
        <strain evidence="2">XL5</strain>
    </source>
</reference>
<feature type="transmembrane region" description="Helical" evidence="1">
    <location>
        <begin position="888"/>
        <end position="908"/>
    </location>
</feature>
<dbReference type="PANTHER" id="PTHR32063">
    <property type="match status" value="1"/>
</dbReference>
<dbReference type="EMBL" id="CP046056">
    <property type="protein sequence ID" value="QQD24403.1"/>
    <property type="molecule type" value="Genomic_DNA"/>
</dbReference>
<dbReference type="Pfam" id="PF00873">
    <property type="entry name" value="ACR_tran"/>
    <property type="match status" value="1"/>
</dbReference>
<organism evidence="2 3">
    <name type="scientific">Venatoribacter cucullus</name>
    <dbReference type="NCBI Taxonomy" id="2661630"/>
    <lineage>
        <taxon>Bacteria</taxon>
        <taxon>Pseudomonadati</taxon>
        <taxon>Pseudomonadota</taxon>
        <taxon>Gammaproteobacteria</taxon>
        <taxon>Oceanospirillales</taxon>
        <taxon>Oceanospirillaceae</taxon>
        <taxon>Venatoribacter</taxon>
    </lineage>
</organism>
<dbReference type="InterPro" id="IPR027463">
    <property type="entry name" value="AcrB_DN_DC_subdom"/>
</dbReference>
<keyword evidence="1" id="KW-0812">Transmembrane</keyword>
<dbReference type="GO" id="GO:0005886">
    <property type="term" value="C:plasma membrane"/>
    <property type="evidence" value="ECO:0007669"/>
    <property type="project" value="TreeGrafter"/>
</dbReference>
<dbReference type="SUPFAM" id="SSF82866">
    <property type="entry name" value="Multidrug efflux transporter AcrB transmembrane domain"/>
    <property type="match status" value="2"/>
</dbReference>
<feature type="transmembrane region" description="Helical" evidence="1">
    <location>
        <begin position="862"/>
        <end position="881"/>
    </location>
</feature>
<name>A0A9X7YNR4_9GAMM</name>
<evidence type="ECO:0000313" key="3">
    <source>
        <dbReference type="Proteomes" id="UP000596074"/>
    </source>
</evidence>
<dbReference type="PANTHER" id="PTHR32063:SF33">
    <property type="entry name" value="RND SUPERFAMILY EFFLUX PUMP PERMEASE COMPONENT"/>
    <property type="match status" value="1"/>
</dbReference>
<dbReference type="Gene3D" id="3.30.70.1320">
    <property type="entry name" value="Multidrug efflux transporter AcrB pore domain like"/>
    <property type="match status" value="1"/>
</dbReference>
<proteinExistence type="predicted"/>
<sequence length="1040" mass="114445">MSLHYSGPLAWMARHGVAPNLLMVFLLVGGLLVSLTIRKEYIPPYEADIVMVTVAYPGATPEEMEQGVVLPIENEIRNIEGIIEITSTATQGSAQIMAELENGWDKQQAYQDIQQSVNRISTFPAQIERPVVSIASRQPDVLEFALFGPLDAFALKRLADEIRDDLLSLPQINKVEYRSSLAEEIHVEISQQVLWRYGLQLQDVAAKIADSAIEQSAGTVRTEGGDIQVTLNNRAYWAQEFQAIPLLTDASGVLVTLGDVARIREGFSDSNRETTFNGQEAISFRIYRTENQTPLTVVEAAYKKLDEIIPQLPPGMQVVITDDDGQTYKDRVGLLMKNAVIGLLLVMILLSLFLEYRLAFWVTMGIPTAFMGAMLLLPQFDLSINMFSMFAFIIALGIVVDDAIIAGENIYEHMQKGMPFMDAAIFGAREVTVPLAFAIMTNVVAFLPLLALPGMMGKMFLAIPIVVICCFLMSWLEVLLILPTHLGRMQKKAAGAPLNIAEKIQQRVDRGLQHFIQQIYRPVLERTLDNPGLTLAVAITLGLLVMAWPMSGRMGFSLFPRLEGEFVVATVELPSNAPLSQARDVRQFVEQKLRLVTDPYEQQGQPLVTSVQGNIDGTKVEVQGRLAEQRSLSANDIVKEWRVAIGEIPGIRSLTFDAERGGGPSGGAGLTVEMNGSNTRLLEAASEELAGYMQRIGGVKDVASSFTSGKPQWDVQLTEFGRSLGLDDGMVAQQIRAALYGARAIRQQRESNEVTVLVRLPAAERLYSADIERLLIRTPAGGYIPLSEIAVLEREIAPSSISRRDGRQVVNVTAEVEPREQIPAVMAVLQQEAFADLRAKYPSLNIEFRGRQADTADSMSNLQLYGFFAMLLIYVLLAIPFRSYSQPLLIMAVIPFGAVGAVIGHMLLGFSMSVMSVMGIVALAGVVVNDSLILIDYANRRRLESDLTAREAISEAGIRRFRPILLTTLTTFGGLAPMVFETSRQAQMITPMAVSLGFGILFTTFICLLMLPATYLLLDRARDKVQQLGQPQDAATQLKG</sequence>
<dbReference type="Gene3D" id="3.30.70.1440">
    <property type="entry name" value="Multidrug efflux transporter AcrB pore domain"/>
    <property type="match status" value="1"/>
</dbReference>
<feature type="transmembrane region" description="Helical" evidence="1">
    <location>
        <begin position="431"/>
        <end position="452"/>
    </location>
</feature>
<evidence type="ECO:0000313" key="2">
    <source>
        <dbReference type="EMBL" id="QQD24403.1"/>
    </source>
</evidence>
<feature type="transmembrane region" description="Helical" evidence="1">
    <location>
        <begin position="334"/>
        <end position="353"/>
    </location>
</feature>
<keyword evidence="1" id="KW-1133">Transmembrane helix</keyword>
<protein>
    <submittedName>
        <fullName evidence="2">MMPL family transporter</fullName>
    </submittedName>
</protein>
<feature type="transmembrane region" description="Helical" evidence="1">
    <location>
        <begin position="992"/>
        <end position="1018"/>
    </location>
</feature>
<dbReference type="InterPro" id="IPR001036">
    <property type="entry name" value="Acrflvin-R"/>
</dbReference>
<keyword evidence="1" id="KW-0472">Membrane</keyword>
<keyword evidence="3" id="KW-1185">Reference proteome</keyword>
<dbReference type="KEGG" id="vcw:GJQ55_07895"/>
<dbReference type="AlphaFoldDB" id="A0A9X7YNR4"/>